<protein>
    <submittedName>
        <fullName evidence="2">Uncharacterized protein</fullName>
    </submittedName>
</protein>
<name>A0ABV1ECQ7_9FIRM</name>
<sequence length="163" mass="17504">MALLAVLLTAWSRDDQVPAHPPGQSRPGSRSAPPWSYPAIAQHQPRGPQPGPLVGRLAALLTARSRDQMPAHPRGQSRPESRSAPPWSCPASAKHPARGPQPGPLVARLAVLLTAWSRDQVPTRSARAAPGRRSAPRRSCPAPARHPARGSLVTHCRPVWPFC</sequence>
<dbReference type="EMBL" id="JBBMFK010000014">
    <property type="protein sequence ID" value="MEQ2443788.1"/>
    <property type="molecule type" value="Genomic_DNA"/>
</dbReference>
<dbReference type="RefSeq" id="WP_349231874.1">
    <property type="nucleotide sequence ID" value="NZ_JBBMFK010000014.1"/>
</dbReference>
<proteinExistence type="predicted"/>
<evidence type="ECO:0000256" key="1">
    <source>
        <dbReference type="SAM" id="MobiDB-lite"/>
    </source>
</evidence>
<feature type="region of interest" description="Disordered" evidence="1">
    <location>
        <begin position="10"/>
        <end position="103"/>
    </location>
</feature>
<feature type="region of interest" description="Disordered" evidence="1">
    <location>
        <begin position="120"/>
        <end position="148"/>
    </location>
</feature>
<keyword evidence="3" id="KW-1185">Reference proteome</keyword>
<evidence type="ECO:0000313" key="2">
    <source>
        <dbReference type="EMBL" id="MEQ2443788.1"/>
    </source>
</evidence>
<organism evidence="2 3">
    <name type="scientific">Pseudoflavonifractor intestinihominis</name>
    <dbReference type="NCBI Taxonomy" id="3133171"/>
    <lineage>
        <taxon>Bacteria</taxon>
        <taxon>Bacillati</taxon>
        <taxon>Bacillota</taxon>
        <taxon>Clostridia</taxon>
        <taxon>Eubacteriales</taxon>
        <taxon>Oscillospiraceae</taxon>
        <taxon>Pseudoflavonifractor</taxon>
    </lineage>
</organism>
<accession>A0ABV1ECQ7</accession>
<dbReference type="Proteomes" id="UP001464378">
    <property type="component" value="Unassembled WGS sequence"/>
</dbReference>
<evidence type="ECO:0000313" key="3">
    <source>
        <dbReference type="Proteomes" id="UP001464378"/>
    </source>
</evidence>
<reference evidence="2 3" key="1">
    <citation type="submission" date="2024-03" db="EMBL/GenBank/DDBJ databases">
        <title>Human intestinal bacterial collection.</title>
        <authorList>
            <person name="Pauvert C."/>
            <person name="Hitch T.C.A."/>
            <person name="Clavel T."/>
        </authorList>
    </citation>
    <scope>NUCLEOTIDE SEQUENCE [LARGE SCALE GENOMIC DNA]</scope>
    <source>
        <strain evidence="2 3">CLA-AP-H29</strain>
    </source>
</reference>
<comment type="caution">
    <text evidence="2">The sequence shown here is derived from an EMBL/GenBank/DDBJ whole genome shotgun (WGS) entry which is preliminary data.</text>
</comment>
<feature type="compositionally biased region" description="Low complexity" evidence="1">
    <location>
        <begin position="124"/>
        <end position="145"/>
    </location>
</feature>
<gene>
    <name evidence="2" type="ORF">WMO64_09940</name>
</gene>